<gene>
    <name evidence="1" type="ORF">BN2475_160014</name>
</gene>
<dbReference type="Proteomes" id="UP000187012">
    <property type="component" value="Unassembled WGS sequence"/>
</dbReference>
<reference evidence="1 2" key="1">
    <citation type="submission" date="2016-12" db="EMBL/GenBank/DDBJ databases">
        <authorList>
            <person name="Song W.-J."/>
            <person name="Kurnit D.M."/>
        </authorList>
    </citation>
    <scope>NUCLEOTIDE SEQUENCE [LARGE SCALE GENOMIC DNA]</scope>
    <source>
        <strain evidence="1 2">STM7296</strain>
    </source>
</reference>
<dbReference type="EMBL" id="CYGX02000016">
    <property type="protein sequence ID" value="SIT38632.1"/>
    <property type="molecule type" value="Genomic_DNA"/>
</dbReference>
<dbReference type="STRING" id="1247936.BN2475_160014"/>
<accession>A0A1N7RU48</accession>
<keyword evidence="2" id="KW-1185">Reference proteome</keyword>
<protein>
    <submittedName>
        <fullName evidence="1">Uncharacterized protein</fullName>
    </submittedName>
</protein>
<name>A0A1N7RU48_9BURK</name>
<evidence type="ECO:0000313" key="1">
    <source>
        <dbReference type="EMBL" id="SIT38632.1"/>
    </source>
</evidence>
<sequence length="56" mass="6100">MPGVRRGIGRFRNCVHASARCFLKAAAGYPGGLHTKWNGFRRAGHGHLADRTPISI</sequence>
<proteinExistence type="predicted"/>
<organism evidence="1 2">
    <name type="scientific">Paraburkholderia ribeironis</name>
    <dbReference type="NCBI Taxonomy" id="1247936"/>
    <lineage>
        <taxon>Bacteria</taxon>
        <taxon>Pseudomonadati</taxon>
        <taxon>Pseudomonadota</taxon>
        <taxon>Betaproteobacteria</taxon>
        <taxon>Burkholderiales</taxon>
        <taxon>Burkholderiaceae</taxon>
        <taxon>Paraburkholderia</taxon>
    </lineage>
</organism>
<dbReference type="AlphaFoldDB" id="A0A1N7RU48"/>
<evidence type="ECO:0000313" key="2">
    <source>
        <dbReference type="Proteomes" id="UP000187012"/>
    </source>
</evidence>